<organism evidence="1 2">
    <name type="scientific">Spodoptera exigua</name>
    <name type="common">Beet armyworm</name>
    <name type="synonym">Noctua fulgens</name>
    <dbReference type="NCBI Taxonomy" id="7107"/>
    <lineage>
        <taxon>Eukaryota</taxon>
        <taxon>Metazoa</taxon>
        <taxon>Ecdysozoa</taxon>
        <taxon>Arthropoda</taxon>
        <taxon>Hexapoda</taxon>
        <taxon>Insecta</taxon>
        <taxon>Pterygota</taxon>
        <taxon>Neoptera</taxon>
        <taxon>Endopterygota</taxon>
        <taxon>Lepidoptera</taxon>
        <taxon>Glossata</taxon>
        <taxon>Ditrysia</taxon>
        <taxon>Noctuoidea</taxon>
        <taxon>Noctuidae</taxon>
        <taxon>Amphipyrinae</taxon>
        <taxon>Spodoptera</taxon>
    </lineage>
</organism>
<name>A0A835GMQ3_SPOEX</name>
<evidence type="ECO:0000313" key="2">
    <source>
        <dbReference type="Proteomes" id="UP000648187"/>
    </source>
</evidence>
<comment type="caution">
    <text evidence="1">The sequence shown here is derived from an EMBL/GenBank/DDBJ whole genome shotgun (WGS) entry which is preliminary data.</text>
</comment>
<proteinExistence type="predicted"/>
<keyword evidence="2" id="KW-1185">Reference proteome</keyword>
<gene>
    <name evidence="1" type="ORF">HW555_003875</name>
</gene>
<dbReference type="AlphaFoldDB" id="A0A835GMQ3"/>
<protein>
    <submittedName>
        <fullName evidence="1">Uncharacterized protein</fullName>
    </submittedName>
</protein>
<accession>A0A835GMQ3</accession>
<dbReference type="EMBL" id="JACKWZ010000041">
    <property type="protein sequence ID" value="KAF9419597.1"/>
    <property type="molecule type" value="Genomic_DNA"/>
</dbReference>
<dbReference type="Proteomes" id="UP000648187">
    <property type="component" value="Unassembled WGS sequence"/>
</dbReference>
<sequence length="163" mass="19643">MKKKNTYPECTMERESPEIEVNKEFVESVGNNFRVLPLFEKALFEYKYKKYYSLNNNDFLKCRWRSYVKDFHLRQFEPFAFICVRDFHFYKQTNRLIESESIYRKTDFRHKLKAGPGVDIQGQMPIPQELIMKRGPKKSEMIHKKNFEAKKGLLNMHDDVKNG</sequence>
<evidence type="ECO:0000313" key="1">
    <source>
        <dbReference type="EMBL" id="KAF9419597.1"/>
    </source>
</evidence>
<reference evidence="1" key="1">
    <citation type="submission" date="2020-08" db="EMBL/GenBank/DDBJ databases">
        <title>Spodoptera exigua strain:BAW_Kor-Di-RS1 Genome sequencing and assembly.</title>
        <authorList>
            <person name="Kim J."/>
            <person name="Nam H.Y."/>
            <person name="Kwon M."/>
            <person name="Choi J.H."/>
            <person name="Cho S.R."/>
            <person name="Kim G.-H."/>
        </authorList>
    </citation>
    <scope>NUCLEOTIDE SEQUENCE</scope>
    <source>
        <strain evidence="1">BAW_Kor-Di-RS1</strain>
        <tissue evidence="1">Whole-body</tissue>
    </source>
</reference>